<comment type="caution">
    <text evidence="1">The sequence shown here is derived from an EMBL/GenBank/DDBJ whole genome shotgun (WGS) entry which is preliminary data.</text>
</comment>
<dbReference type="OrthoDB" id="2608216at2759"/>
<dbReference type="RefSeq" id="XP_041188868.1">
    <property type="nucleotide sequence ID" value="XM_041340855.1"/>
</dbReference>
<gene>
    <name evidence="1" type="ORF">BJ212DRAFT_1484734</name>
</gene>
<evidence type="ECO:0000313" key="1">
    <source>
        <dbReference type="EMBL" id="KAG1808876.1"/>
    </source>
</evidence>
<dbReference type="EMBL" id="JABBWG010000036">
    <property type="protein sequence ID" value="KAG1808876.1"/>
    <property type="molecule type" value="Genomic_DNA"/>
</dbReference>
<dbReference type="GeneID" id="64634871"/>
<dbReference type="InterPro" id="IPR027417">
    <property type="entry name" value="P-loop_NTPase"/>
</dbReference>
<accession>A0A9P7E1G2</accession>
<keyword evidence="2" id="KW-1185">Reference proteome</keyword>
<dbReference type="Proteomes" id="UP000807769">
    <property type="component" value="Unassembled WGS sequence"/>
</dbReference>
<evidence type="ECO:0000313" key="2">
    <source>
        <dbReference type="Proteomes" id="UP000807769"/>
    </source>
</evidence>
<sequence>MNKVVPDDVQILFLQVGTCSAMAFQEFLVTPVGQSFKKIFVDECHDMIMCHPKRKRPWELLAKQFSQMQYQIILLSATFSPAITAAYLPPFDQQEIGFHILQVLPMHVKGALQHFVTELQLKMDNSD</sequence>
<evidence type="ECO:0008006" key="3">
    <source>
        <dbReference type="Google" id="ProtNLM"/>
    </source>
</evidence>
<name>A0A9P7E1G2_9AGAM</name>
<organism evidence="1 2">
    <name type="scientific">Suillus subaureus</name>
    <dbReference type="NCBI Taxonomy" id="48587"/>
    <lineage>
        <taxon>Eukaryota</taxon>
        <taxon>Fungi</taxon>
        <taxon>Dikarya</taxon>
        <taxon>Basidiomycota</taxon>
        <taxon>Agaricomycotina</taxon>
        <taxon>Agaricomycetes</taxon>
        <taxon>Agaricomycetidae</taxon>
        <taxon>Boletales</taxon>
        <taxon>Suillineae</taxon>
        <taxon>Suillaceae</taxon>
        <taxon>Suillus</taxon>
    </lineage>
</organism>
<protein>
    <recommendedName>
        <fullName evidence="3">Helicase ATP-binding domain-containing protein</fullName>
    </recommendedName>
</protein>
<dbReference type="AlphaFoldDB" id="A0A9P7E1G2"/>
<proteinExistence type="predicted"/>
<reference evidence="1" key="1">
    <citation type="journal article" date="2020" name="New Phytol.">
        <title>Comparative genomics reveals dynamic genome evolution in host specialist ectomycorrhizal fungi.</title>
        <authorList>
            <person name="Lofgren L.A."/>
            <person name="Nguyen N.H."/>
            <person name="Vilgalys R."/>
            <person name="Ruytinx J."/>
            <person name="Liao H.L."/>
            <person name="Branco S."/>
            <person name="Kuo A."/>
            <person name="LaButti K."/>
            <person name="Lipzen A."/>
            <person name="Andreopoulos W."/>
            <person name="Pangilinan J."/>
            <person name="Riley R."/>
            <person name="Hundley H."/>
            <person name="Na H."/>
            <person name="Barry K."/>
            <person name="Grigoriev I.V."/>
            <person name="Stajich J.E."/>
            <person name="Kennedy P.G."/>
        </authorList>
    </citation>
    <scope>NUCLEOTIDE SEQUENCE</scope>
    <source>
        <strain evidence="1">MN1</strain>
    </source>
</reference>
<dbReference type="SUPFAM" id="SSF52540">
    <property type="entry name" value="P-loop containing nucleoside triphosphate hydrolases"/>
    <property type="match status" value="1"/>
</dbReference>